<comment type="caution">
    <text evidence="2">The sequence shown here is derived from an EMBL/GenBank/DDBJ whole genome shotgun (WGS) entry which is preliminary data.</text>
</comment>
<keyword evidence="3" id="KW-1185">Reference proteome</keyword>
<dbReference type="EMBL" id="JAGPNK010000001">
    <property type="protein sequence ID" value="KAH7329410.1"/>
    <property type="molecule type" value="Genomic_DNA"/>
</dbReference>
<keyword evidence="1" id="KW-0812">Transmembrane</keyword>
<sequence>MATYAPLLQGIAIAGSVYNAGTMTTAYRLLPTIYASVQRSPRAAAGQWEFFYWSLSATVPIVDLATIVSVGSLAYVEYKENSTGLAWKIWATAAGIMPIGWVWVRRVMLTPSNKLLALAKPSPAEAETKNRDSLQQRTIELLKEFNSQMGVRMMFPWVVGGLALWASLGL</sequence>
<evidence type="ECO:0008006" key="4">
    <source>
        <dbReference type="Google" id="ProtNLM"/>
    </source>
</evidence>
<gene>
    <name evidence="2" type="ORF">B0I35DRAFT_474016</name>
</gene>
<dbReference type="OrthoDB" id="3944561at2759"/>
<organism evidence="2 3">
    <name type="scientific">Stachybotrys elegans</name>
    <dbReference type="NCBI Taxonomy" id="80388"/>
    <lineage>
        <taxon>Eukaryota</taxon>
        <taxon>Fungi</taxon>
        <taxon>Dikarya</taxon>
        <taxon>Ascomycota</taxon>
        <taxon>Pezizomycotina</taxon>
        <taxon>Sordariomycetes</taxon>
        <taxon>Hypocreomycetidae</taxon>
        <taxon>Hypocreales</taxon>
        <taxon>Stachybotryaceae</taxon>
        <taxon>Stachybotrys</taxon>
    </lineage>
</organism>
<evidence type="ECO:0000313" key="3">
    <source>
        <dbReference type="Proteomes" id="UP000813444"/>
    </source>
</evidence>
<feature type="transmembrane region" description="Helical" evidence="1">
    <location>
        <begin position="6"/>
        <end position="30"/>
    </location>
</feature>
<dbReference type="AlphaFoldDB" id="A0A8K0T5Y5"/>
<keyword evidence="1" id="KW-1133">Transmembrane helix</keyword>
<reference evidence="2" key="1">
    <citation type="journal article" date="2021" name="Nat. Commun.">
        <title>Genetic determinants of endophytism in the Arabidopsis root mycobiome.</title>
        <authorList>
            <person name="Mesny F."/>
            <person name="Miyauchi S."/>
            <person name="Thiergart T."/>
            <person name="Pickel B."/>
            <person name="Atanasova L."/>
            <person name="Karlsson M."/>
            <person name="Huettel B."/>
            <person name="Barry K.W."/>
            <person name="Haridas S."/>
            <person name="Chen C."/>
            <person name="Bauer D."/>
            <person name="Andreopoulos W."/>
            <person name="Pangilinan J."/>
            <person name="LaButti K."/>
            <person name="Riley R."/>
            <person name="Lipzen A."/>
            <person name="Clum A."/>
            <person name="Drula E."/>
            <person name="Henrissat B."/>
            <person name="Kohler A."/>
            <person name="Grigoriev I.V."/>
            <person name="Martin F.M."/>
            <person name="Hacquard S."/>
        </authorList>
    </citation>
    <scope>NUCLEOTIDE SEQUENCE</scope>
    <source>
        <strain evidence="2">MPI-CAGE-CH-0235</strain>
    </source>
</reference>
<protein>
    <recommendedName>
        <fullName evidence="4">DUF1772-domain-containing protein</fullName>
    </recommendedName>
</protein>
<name>A0A8K0T5Y5_9HYPO</name>
<evidence type="ECO:0000313" key="2">
    <source>
        <dbReference type="EMBL" id="KAH7329410.1"/>
    </source>
</evidence>
<feature type="transmembrane region" description="Helical" evidence="1">
    <location>
        <begin position="87"/>
        <end position="104"/>
    </location>
</feature>
<accession>A0A8K0T5Y5</accession>
<evidence type="ECO:0000256" key="1">
    <source>
        <dbReference type="SAM" id="Phobius"/>
    </source>
</evidence>
<proteinExistence type="predicted"/>
<feature type="transmembrane region" description="Helical" evidence="1">
    <location>
        <begin position="50"/>
        <end position="75"/>
    </location>
</feature>
<keyword evidence="1" id="KW-0472">Membrane</keyword>
<dbReference type="Proteomes" id="UP000813444">
    <property type="component" value="Unassembled WGS sequence"/>
</dbReference>